<keyword evidence="4 6" id="KW-0371">Homeobox</keyword>
<feature type="compositionally biased region" description="Acidic residues" evidence="7">
    <location>
        <begin position="232"/>
        <end position="245"/>
    </location>
</feature>
<gene>
    <name evidence="10" type="primary">LOC101850894</name>
</gene>
<dbReference type="SUPFAM" id="SSF46689">
    <property type="entry name" value="Homeodomain-like"/>
    <property type="match status" value="1"/>
</dbReference>
<feature type="compositionally biased region" description="Low complexity" evidence="7">
    <location>
        <begin position="264"/>
        <end position="276"/>
    </location>
</feature>
<feature type="compositionally biased region" description="Polar residues" evidence="7">
    <location>
        <begin position="1"/>
        <end position="12"/>
    </location>
</feature>
<dbReference type="InterPro" id="IPR017970">
    <property type="entry name" value="Homeobox_CS"/>
</dbReference>
<evidence type="ECO:0000313" key="9">
    <source>
        <dbReference type="Proteomes" id="UP000694888"/>
    </source>
</evidence>
<dbReference type="PROSITE" id="PS00027">
    <property type="entry name" value="HOMEOBOX_1"/>
    <property type="match status" value="1"/>
</dbReference>
<protein>
    <submittedName>
        <fullName evidence="10">Homeobox protein caupolican</fullName>
    </submittedName>
</protein>
<proteinExistence type="inferred from homology"/>
<dbReference type="PANTHER" id="PTHR11211">
    <property type="entry name" value="IROQUOIS-CLASS HOMEODOMAIN PROTEIN IRX"/>
    <property type="match status" value="1"/>
</dbReference>
<dbReference type="Proteomes" id="UP000694888">
    <property type="component" value="Unplaced"/>
</dbReference>
<evidence type="ECO:0000256" key="5">
    <source>
        <dbReference type="ARBA" id="ARBA00023242"/>
    </source>
</evidence>
<evidence type="ECO:0000256" key="1">
    <source>
        <dbReference type="ARBA" id="ARBA00004123"/>
    </source>
</evidence>
<evidence type="ECO:0000259" key="8">
    <source>
        <dbReference type="PROSITE" id="PS50071"/>
    </source>
</evidence>
<comment type="subcellular location">
    <subcellularLocation>
        <location evidence="1 6">Nucleus</location>
    </subcellularLocation>
</comment>
<evidence type="ECO:0000256" key="4">
    <source>
        <dbReference type="ARBA" id="ARBA00023155"/>
    </source>
</evidence>
<keyword evidence="5 6" id="KW-0539">Nucleus</keyword>
<dbReference type="InterPro" id="IPR001356">
    <property type="entry name" value="HD"/>
</dbReference>
<dbReference type="InterPro" id="IPR009057">
    <property type="entry name" value="Homeodomain-like_sf"/>
</dbReference>
<dbReference type="Pfam" id="PF05920">
    <property type="entry name" value="Homeobox_KN"/>
    <property type="match status" value="1"/>
</dbReference>
<accession>A0ABM1VUN0</accession>
<dbReference type="GeneID" id="101850894"/>
<dbReference type="PANTHER" id="PTHR11211:SF40">
    <property type="entry name" value="MIRROR, ISOFORM C"/>
    <property type="match status" value="1"/>
</dbReference>
<comment type="similarity">
    <text evidence="2">Belongs to the TALE/IRO homeobox family.</text>
</comment>
<feature type="non-terminal residue" evidence="10">
    <location>
        <position position="308"/>
    </location>
</feature>
<evidence type="ECO:0000256" key="2">
    <source>
        <dbReference type="ARBA" id="ARBA00008446"/>
    </source>
</evidence>
<dbReference type="InterPro" id="IPR008422">
    <property type="entry name" value="KN_HD"/>
</dbReference>
<feature type="compositionally biased region" description="Acidic residues" evidence="7">
    <location>
        <begin position="295"/>
        <end position="308"/>
    </location>
</feature>
<dbReference type="RefSeq" id="XP_035826122.1">
    <property type="nucleotide sequence ID" value="XM_035970229.1"/>
</dbReference>
<organism evidence="9 10">
    <name type="scientific">Aplysia californica</name>
    <name type="common">California sea hare</name>
    <dbReference type="NCBI Taxonomy" id="6500"/>
    <lineage>
        <taxon>Eukaryota</taxon>
        <taxon>Metazoa</taxon>
        <taxon>Spiralia</taxon>
        <taxon>Lophotrochozoa</taxon>
        <taxon>Mollusca</taxon>
        <taxon>Gastropoda</taxon>
        <taxon>Heterobranchia</taxon>
        <taxon>Euthyneura</taxon>
        <taxon>Tectipleura</taxon>
        <taxon>Aplysiida</taxon>
        <taxon>Aplysioidea</taxon>
        <taxon>Aplysiidae</taxon>
        <taxon>Aplysia</taxon>
    </lineage>
</organism>
<feature type="DNA-binding region" description="Homeobox" evidence="6">
    <location>
        <begin position="157"/>
        <end position="219"/>
    </location>
</feature>
<dbReference type="GO" id="GO:0003677">
    <property type="term" value="F:DNA binding"/>
    <property type="evidence" value="ECO:0007669"/>
    <property type="project" value="UniProtKB-KW"/>
</dbReference>
<evidence type="ECO:0000313" key="10">
    <source>
        <dbReference type="RefSeq" id="XP_035826122.1"/>
    </source>
</evidence>
<evidence type="ECO:0000256" key="6">
    <source>
        <dbReference type="PROSITE-ProRule" id="PRU00108"/>
    </source>
</evidence>
<name>A0ABM1VUN0_APLCA</name>
<feature type="domain" description="Homeobox" evidence="8">
    <location>
        <begin position="155"/>
        <end position="218"/>
    </location>
</feature>
<keyword evidence="9" id="KW-1185">Reference proteome</keyword>
<sequence>MSLSQFGYTSSYSTPGSPLSTTQLLPPAPSSTSSSPVMSGCCENGRSFVHPHTGQTVCSCQYSPSSLLTYSRVGVGVGVGIPDPVYPATPYSAPQGYVPLGPDPSAFYPPLNSPYELKEAGETWRGIGQTTACYPYDPTSMPPYPYPNAYGTVDINSAARRKNATRENTNTLKAWLYEHRKNPYPTKGEKIMLAIITKMTLTQVSTWFANARRRLKKENKMTWSPRNRSEDGSDDVDNPEDDDDCGESRAHDVMSPNHELDITSSKPSSPLLSPASDRCGENNNKTYKERIIRVDEDEDDCDDDDDDD</sequence>
<feature type="region of interest" description="Disordered" evidence="7">
    <location>
        <begin position="219"/>
        <end position="308"/>
    </location>
</feature>
<dbReference type="Gene3D" id="1.10.10.60">
    <property type="entry name" value="Homeodomain-like"/>
    <property type="match status" value="1"/>
</dbReference>
<feature type="compositionally biased region" description="Low complexity" evidence="7">
    <location>
        <begin position="13"/>
        <end position="36"/>
    </location>
</feature>
<evidence type="ECO:0000256" key="3">
    <source>
        <dbReference type="ARBA" id="ARBA00023125"/>
    </source>
</evidence>
<feature type="region of interest" description="Disordered" evidence="7">
    <location>
        <begin position="1"/>
        <end position="36"/>
    </location>
</feature>
<evidence type="ECO:0000256" key="7">
    <source>
        <dbReference type="SAM" id="MobiDB-lite"/>
    </source>
</evidence>
<dbReference type="SMART" id="SM00389">
    <property type="entry name" value="HOX"/>
    <property type="match status" value="1"/>
</dbReference>
<keyword evidence="3 6" id="KW-0238">DNA-binding</keyword>
<dbReference type="PROSITE" id="PS50071">
    <property type="entry name" value="HOMEOBOX_2"/>
    <property type="match status" value="1"/>
</dbReference>
<reference evidence="10" key="1">
    <citation type="submission" date="2025-08" db="UniProtKB">
        <authorList>
            <consortium name="RefSeq"/>
        </authorList>
    </citation>
    <scope>IDENTIFICATION</scope>
</reference>
<dbReference type="CDD" id="cd00086">
    <property type="entry name" value="homeodomain"/>
    <property type="match status" value="1"/>
</dbReference>